<dbReference type="RefSeq" id="WP_049644535.1">
    <property type="nucleotide sequence ID" value="NZ_LFTY01000002.1"/>
</dbReference>
<protein>
    <submittedName>
        <fullName evidence="3">ABC-type cobalamin/Fe3+-siderophores transporter, ATPase component</fullName>
    </submittedName>
</protein>
<evidence type="ECO:0000256" key="1">
    <source>
        <dbReference type="SAM" id="SignalP"/>
    </source>
</evidence>
<dbReference type="PATRIC" id="fig|1675527.3.peg.4163"/>
<name>A0A0J9E8C1_9RHOB</name>
<dbReference type="Proteomes" id="UP000037178">
    <property type="component" value="Unassembled WGS sequence"/>
</dbReference>
<dbReference type="AlphaFoldDB" id="A0A0J9E8C1"/>
<proteinExistence type="predicted"/>
<keyword evidence="1" id="KW-0732">Signal</keyword>
<comment type="caution">
    <text evidence="3">The sequence shown here is derived from an EMBL/GenBank/DDBJ whole genome shotgun (WGS) entry which is preliminary data.</text>
</comment>
<dbReference type="InterPro" id="IPR027372">
    <property type="entry name" value="Phytase-like_dom"/>
</dbReference>
<keyword evidence="4" id="KW-1185">Reference proteome</keyword>
<dbReference type="STRING" id="1675527.AIOL_003971"/>
<feature type="signal peptide" evidence="1">
    <location>
        <begin position="1"/>
        <end position="23"/>
    </location>
</feature>
<sequence>MRQRTVLALILCGLLGAAQLARAELVHVGSFTWTSGAEGFGGFSGLEVDETGTSFMAVSDKGYISTGTLRREAGRIAAVEQANLRPLKDDDGSALDRYEVDGEGLALRADGRLYVSFEAVHRVWTYRDPGSEAAWLPRHHSFNALQNNSSLEALAIGPDNALYTLPERSGKLERPFPVYRYKNGAWTIPFTIPRRGQFLPVGADFGPDGRLYLLERHFTGLLGFMSRVRSFAVQGKRILDERVLLSTPSGRHDNLEGIAVWRDAQGALRVTMISDDNYRFLQRTEFVEYRLE</sequence>
<dbReference type="InterPro" id="IPR014567">
    <property type="entry name" value="UCP031900"/>
</dbReference>
<evidence type="ECO:0000313" key="4">
    <source>
        <dbReference type="Proteomes" id="UP000037178"/>
    </source>
</evidence>
<dbReference type="OrthoDB" id="9798693at2"/>
<feature type="domain" description="Phytase-like" evidence="2">
    <location>
        <begin position="39"/>
        <end position="278"/>
    </location>
</feature>
<dbReference type="EMBL" id="LFTY01000002">
    <property type="protein sequence ID" value="KMW58990.1"/>
    <property type="molecule type" value="Genomic_DNA"/>
</dbReference>
<accession>A0A0J9E8C1</accession>
<evidence type="ECO:0000259" key="2">
    <source>
        <dbReference type="Pfam" id="PF13449"/>
    </source>
</evidence>
<evidence type="ECO:0000313" key="3">
    <source>
        <dbReference type="EMBL" id="KMW58990.1"/>
    </source>
</evidence>
<dbReference type="Pfam" id="PF13449">
    <property type="entry name" value="Phytase-like"/>
    <property type="match status" value="1"/>
</dbReference>
<dbReference type="PIRSF" id="PIRSF031900">
    <property type="entry name" value="UCP031900"/>
    <property type="match status" value="1"/>
</dbReference>
<gene>
    <name evidence="3" type="ORF">AIOL_003971</name>
</gene>
<organism evidence="3 4">
    <name type="scientific">Candidatus Rhodobacter oscarellae</name>
    <dbReference type="NCBI Taxonomy" id="1675527"/>
    <lineage>
        <taxon>Bacteria</taxon>
        <taxon>Pseudomonadati</taxon>
        <taxon>Pseudomonadota</taxon>
        <taxon>Alphaproteobacteria</taxon>
        <taxon>Rhodobacterales</taxon>
        <taxon>Rhodobacter group</taxon>
        <taxon>Rhodobacter</taxon>
    </lineage>
</organism>
<dbReference type="SUPFAM" id="SSF101898">
    <property type="entry name" value="NHL repeat"/>
    <property type="match status" value="1"/>
</dbReference>
<reference evidence="3 4" key="1">
    <citation type="submission" date="2015-06" db="EMBL/GenBank/DDBJ databases">
        <title>Draft genome sequence of an Alphaproteobacteria species associated to the Mediterranean sponge Oscarella lobularis.</title>
        <authorList>
            <person name="Jourda C."/>
            <person name="Santini S."/>
            <person name="Claverie J.-M."/>
        </authorList>
    </citation>
    <scope>NUCLEOTIDE SEQUENCE [LARGE SCALE GENOMIC DNA]</scope>
    <source>
        <strain evidence="3">IGS</strain>
    </source>
</reference>
<feature type="chain" id="PRO_5005318468" evidence="1">
    <location>
        <begin position="24"/>
        <end position="292"/>
    </location>
</feature>